<organism evidence="1 2">
    <name type="scientific">Eubacterium callanderi</name>
    <dbReference type="NCBI Taxonomy" id="53442"/>
    <lineage>
        <taxon>Bacteria</taxon>
        <taxon>Bacillati</taxon>
        <taxon>Bacillota</taxon>
        <taxon>Clostridia</taxon>
        <taxon>Eubacteriales</taxon>
        <taxon>Eubacteriaceae</taxon>
        <taxon>Eubacterium</taxon>
    </lineage>
</organism>
<evidence type="ECO:0000313" key="1">
    <source>
        <dbReference type="EMBL" id="ADO39070.1"/>
    </source>
</evidence>
<accession>E3GQ21</accession>
<name>E3GQ21_9FIRM</name>
<sequence>MTENEKPALPVLFFGISGGPEWKILKRIGFERTKVLQ</sequence>
<protein>
    <submittedName>
        <fullName evidence="1">Uncharacterized protein</fullName>
    </submittedName>
</protein>
<dbReference type="HOGENOM" id="CLU_3343835_0_0_9"/>
<dbReference type="EMBL" id="CP002273">
    <property type="protein sequence ID" value="ADO39070.1"/>
    <property type="molecule type" value="Genomic_DNA"/>
</dbReference>
<evidence type="ECO:0000313" key="2">
    <source>
        <dbReference type="Proteomes" id="UP000006873"/>
    </source>
</evidence>
<reference evidence="1 2" key="2">
    <citation type="journal article" date="2011" name="J. Bacteriol.">
        <title>Complete genome sequence of a carbon monoxide-utilizing acetogen, Eubacterium limosum KIST612.</title>
        <authorList>
            <person name="Roh H."/>
            <person name="Ko H.J."/>
            <person name="Kim D."/>
            <person name="Choi D.G."/>
            <person name="Park S."/>
            <person name="Kim S."/>
            <person name="Chang I.S."/>
            <person name="Choi I.G."/>
        </authorList>
    </citation>
    <scope>NUCLEOTIDE SEQUENCE [LARGE SCALE GENOMIC DNA]</scope>
    <source>
        <strain evidence="1 2">KIST612</strain>
    </source>
</reference>
<gene>
    <name evidence="1" type="ordered locus">ELI_4128</name>
</gene>
<keyword evidence="2" id="KW-1185">Reference proteome</keyword>
<dbReference type="AlphaFoldDB" id="E3GQ21"/>
<dbReference type="KEGG" id="elm:ELI_4128"/>
<reference key="1">
    <citation type="submission" date="2010-09" db="EMBL/GenBank/DDBJ databases">
        <authorList>
            <person name="Roh H."/>
            <person name="Ko H.-J."/>
            <person name="Kim D."/>
            <person name="Choi D.G."/>
            <person name="Park S."/>
            <person name="Kim S."/>
            <person name="Kim K.H."/>
            <person name="Chang I.S."/>
            <person name="Choi I.-G."/>
        </authorList>
    </citation>
    <scope>NUCLEOTIDE SEQUENCE</scope>
    <source>
        <strain>KIST612</strain>
    </source>
</reference>
<proteinExistence type="predicted"/>
<dbReference type="Proteomes" id="UP000006873">
    <property type="component" value="Chromosome"/>
</dbReference>